<dbReference type="Proteomes" id="UP000030060">
    <property type="component" value="Unassembled WGS sequence"/>
</dbReference>
<dbReference type="InterPro" id="IPR050712">
    <property type="entry name" value="NAD(P)H-dep_reductase"/>
</dbReference>
<dbReference type="GO" id="GO:0005829">
    <property type="term" value="C:cytosol"/>
    <property type="evidence" value="ECO:0007669"/>
    <property type="project" value="TreeGrafter"/>
</dbReference>
<dbReference type="Pfam" id="PF03358">
    <property type="entry name" value="FMN_red"/>
    <property type="match status" value="1"/>
</dbReference>
<keyword evidence="2" id="KW-0288">FMN</keyword>
<dbReference type="RefSeq" id="WP_025999937.1">
    <property type="nucleotide sequence ID" value="NZ_ASGY01000055.1"/>
</dbReference>
<sequence length="202" mass="21335">MKPTNKILAFSGSTRKASFNVKLLNLAVAAAQEHGAQVTHIDLREFPLPIYDGDLEATSGVPENAVQLRELLLTHDGLLIASPEYNGSVSALLKNTLDWCSRPANGVEGLAPFRGKAVGLMAASLSPFGGLRGIIDLRGIMAKMGAVVLAEDVAIASAQNAFDPTDAFVDSNTAKLVDQFTSNLIGLVAKLHPNTDASKVER</sequence>
<evidence type="ECO:0000313" key="5">
    <source>
        <dbReference type="Proteomes" id="UP000030060"/>
    </source>
</evidence>
<gene>
    <name evidence="4" type="ORF">K814_0107285</name>
</gene>
<dbReference type="SUPFAM" id="SSF52218">
    <property type="entry name" value="Flavoproteins"/>
    <property type="match status" value="1"/>
</dbReference>
<dbReference type="GO" id="GO:0010181">
    <property type="term" value="F:FMN binding"/>
    <property type="evidence" value="ECO:0007669"/>
    <property type="project" value="TreeGrafter"/>
</dbReference>
<dbReference type="PANTHER" id="PTHR30543:SF21">
    <property type="entry name" value="NAD(P)H-DEPENDENT FMN REDUCTASE LOT6"/>
    <property type="match status" value="1"/>
</dbReference>
<comment type="cofactor">
    <cofactor evidence="1">
        <name>FMN</name>
        <dbReference type="ChEBI" id="CHEBI:58210"/>
    </cofactor>
</comment>
<evidence type="ECO:0000259" key="3">
    <source>
        <dbReference type="Pfam" id="PF03358"/>
    </source>
</evidence>
<dbReference type="InterPro" id="IPR005025">
    <property type="entry name" value="FMN_Rdtase-like_dom"/>
</dbReference>
<dbReference type="PANTHER" id="PTHR30543">
    <property type="entry name" value="CHROMATE REDUCTASE"/>
    <property type="match status" value="1"/>
</dbReference>
<name>A0A0A1Z771_PSEFL</name>
<dbReference type="GO" id="GO:0016655">
    <property type="term" value="F:oxidoreductase activity, acting on NAD(P)H, quinone or similar compound as acceptor"/>
    <property type="evidence" value="ECO:0007669"/>
    <property type="project" value="UniProtKB-ARBA"/>
</dbReference>
<protein>
    <submittedName>
        <fullName evidence="4">FMN reductase</fullName>
    </submittedName>
</protein>
<evidence type="ECO:0000256" key="1">
    <source>
        <dbReference type="ARBA" id="ARBA00001917"/>
    </source>
</evidence>
<dbReference type="EMBL" id="ASGY01000055">
    <property type="protein sequence ID" value="KGE68622.1"/>
    <property type="molecule type" value="Genomic_DNA"/>
</dbReference>
<comment type="caution">
    <text evidence="4">The sequence shown here is derived from an EMBL/GenBank/DDBJ whole genome shotgun (WGS) entry which is preliminary data.</text>
</comment>
<dbReference type="AlphaFoldDB" id="A0A0A1Z771"/>
<keyword evidence="2" id="KW-0285">Flavoprotein</keyword>
<dbReference type="Gene3D" id="3.40.50.360">
    <property type="match status" value="1"/>
</dbReference>
<evidence type="ECO:0000256" key="2">
    <source>
        <dbReference type="ARBA" id="ARBA00022643"/>
    </source>
</evidence>
<dbReference type="InterPro" id="IPR029039">
    <property type="entry name" value="Flavoprotein-like_sf"/>
</dbReference>
<reference evidence="4 5" key="1">
    <citation type="journal article" date="2013" name="Genome Announc.">
        <title>Draft Genome Sequence of Pseudomonas fluorescens LMG 5329, a White Line-Inducing Principle-Producing Bioindicator for the Mushroom Pathogen Pseudomonas tolaasii.</title>
        <authorList>
            <person name="Ghequire M.G."/>
            <person name="Rokni-Zadeh H."/>
            <person name="Zarrineh P."/>
            <person name="De Mot R."/>
        </authorList>
    </citation>
    <scope>NUCLEOTIDE SEQUENCE [LARGE SCALE GENOMIC DNA]</scope>
    <source>
        <strain evidence="4 5">LMG 5329</strain>
    </source>
</reference>
<feature type="domain" description="NADPH-dependent FMN reductase-like" evidence="3">
    <location>
        <begin position="6"/>
        <end position="158"/>
    </location>
</feature>
<organism evidence="4 5">
    <name type="scientific">Pseudomonas fluorescens LMG 5329</name>
    <dbReference type="NCBI Taxonomy" id="1324332"/>
    <lineage>
        <taxon>Bacteria</taxon>
        <taxon>Pseudomonadati</taxon>
        <taxon>Pseudomonadota</taxon>
        <taxon>Gammaproteobacteria</taxon>
        <taxon>Pseudomonadales</taxon>
        <taxon>Pseudomonadaceae</taxon>
        <taxon>Pseudomonas</taxon>
    </lineage>
</organism>
<evidence type="ECO:0000313" key="4">
    <source>
        <dbReference type="EMBL" id="KGE68622.1"/>
    </source>
</evidence>
<proteinExistence type="predicted"/>
<accession>A0A0A1Z771</accession>
<dbReference type="OrthoDB" id="9812295at2"/>